<dbReference type="CDD" id="cd05380">
    <property type="entry name" value="CAP_euk"/>
    <property type="match status" value="2"/>
</dbReference>
<dbReference type="InterPro" id="IPR035940">
    <property type="entry name" value="CAP_sf"/>
</dbReference>
<organism evidence="3 4">
    <name type="scientific">Ancylostoma caninum</name>
    <name type="common">Dog hookworm</name>
    <dbReference type="NCBI Taxonomy" id="29170"/>
    <lineage>
        <taxon>Eukaryota</taxon>
        <taxon>Metazoa</taxon>
        <taxon>Ecdysozoa</taxon>
        <taxon>Nematoda</taxon>
        <taxon>Chromadorea</taxon>
        <taxon>Rhabditida</taxon>
        <taxon>Rhabditina</taxon>
        <taxon>Rhabditomorpha</taxon>
        <taxon>Strongyloidea</taxon>
        <taxon>Ancylostomatidae</taxon>
        <taxon>Ancylostomatinae</taxon>
        <taxon>Ancylostoma</taxon>
    </lineage>
</organism>
<evidence type="ECO:0000313" key="3">
    <source>
        <dbReference type="EMBL" id="RCN49172.1"/>
    </source>
</evidence>
<feature type="domain" description="SCP" evidence="2">
    <location>
        <begin position="35"/>
        <end position="186"/>
    </location>
</feature>
<evidence type="ECO:0000259" key="2">
    <source>
        <dbReference type="SMART" id="SM00198"/>
    </source>
</evidence>
<dbReference type="InterPro" id="IPR014044">
    <property type="entry name" value="CAP_dom"/>
</dbReference>
<name>A0A368GXT3_ANCCA</name>
<sequence length="445" mass="49415">MQKQGLVSAFLLLFCGSSVLATICDQVKYPAVKDEERKVFVDYHNELRKAISDGSAANYVGKLPSAKNMYMLKYDCNMEKELAKELDKCSPQITFTNGYGQNIAKYTNDKFIAIADMKDKIKTAMESWYNPVLHYGIRNRDNIFSDARLYSFANMIYAKTLRIGCAYKECNGKKEFYVSCIYNLIGGFPNNVLYESGTPCKKHADCNTYSSSTCDKAKGLCNYSGKPPRPGGGENTMCVGNNAMTDLARNKVLDAHNSKRSLLARGQIRSGKNPHNQHLPMSCFMPKMIYDCPTETEAIKYASTCSFKKSPESERPGLGENIFIYPIPNADPSPAFEAATESWWSQVSAGVIKSDLKFDRSLRDKAVDQRGFTQMAWAKSVKIGCAIQTCDQSSFVVCRYSPAGNILNEQIYQPGSVCGGCSASCNISNKVFSLANMCDMDFLCV</sequence>
<dbReference type="InterPro" id="IPR001283">
    <property type="entry name" value="CRISP-related"/>
</dbReference>
<dbReference type="STRING" id="29170.A0A368GXT3"/>
<reference evidence="3 4" key="1">
    <citation type="submission" date="2014-10" db="EMBL/GenBank/DDBJ databases">
        <title>Draft genome of the hookworm Ancylostoma caninum.</title>
        <authorList>
            <person name="Mitreva M."/>
        </authorList>
    </citation>
    <scope>NUCLEOTIDE SEQUENCE [LARGE SCALE GENOMIC DNA]</scope>
    <source>
        <strain evidence="3 4">Baltimore</strain>
    </source>
</reference>
<comment type="caution">
    <text evidence="3">The sequence shown here is derived from an EMBL/GenBank/DDBJ whole genome shotgun (WGS) entry which is preliminary data.</text>
</comment>
<protein>
    <submittedName>
        <fullName evidence="3">SCP-like protein</fullName>
    </submittedName>
</protein>
<dbReference type="OrthoDB" id="5874910at2759"/>
<dbReference type="EMBL" id="JOJR01000037">
    <property type="protein sequence ID" value="RCN49172.1"/>
    <property type="molecule type" value="Genomic_DNA"/>
</dbReference>
<dbReference type="Gene3D" id="3.40.33.10">
    <property type="entry name" value="CAP"/>
    <property type="match status" value="2"/>
</dbReference>
<dbReference type="PRINTS" id="PR00837">
    <property type="entry name" value="V5TPXLIKE"/>
</dbReference>
<dbReference type="Proteomes" id="UP000252519">
    <property type="component" value="Unassembled WGS sequence"/>
</dbReference>
<evidence type="ECO:0000256" key="1">
    <source>
        <dbReference type="SAM" id="SignalP"/>
    </source>
</evidence>
<dbReference type="InterPro" id="IPR018244">
    <property type="entry name" value="Allrgn_V5/Tpx1_CS"/>
</dbReference>
<dbReference type="SMART" id="SM00198">
    <property type="entry name" value="SCP"/>
    <property type="match status" value="2"/>
</dbReference>
<dbReference type="Pfam" id="PF00188">
    <property type="entry name" value="CAP"/>
    <property type="match status" value="2"/>
</dbReference>
<feature type="chain" id="PRO_5016562340" evidence="1">
    <location>
        <begin position="22"/>
        <end position="445"/>
    </location>
</feature>
<dbReference type="GO" id="GO:0005576">
    <property type="term" value="C:extracellular region"/>
    <property type="evidence" value="ECO:0007669"/>
    <property type="project" value="InterPro"/>
</dbReference>
<feature type="signal peptide" evidence="1">
    <location>
        <begin position="1"/>
        <end position="21"/>
    </location>
</feature>
<dbReference type="PANTHER" id="PTHR10334">
    <property type="entry name" value="CYSTEINE-RICH SECRETORY PROTEIN-RELATED"/>
    <property type="match status" value="1"/>
</dbReference>
<keyword evidence="1" id="KW-0732">Signal</keyword>
<dbReference type="PROSITE" id="PS01010">
    <property type="entry name" value="CRISP_2"/>
    <property type="match status" value="1"/>
</dbReference>
<dbReference type="AlphaFoldDB" id="A0A368GXT3"/>
<keyword evidence="4" id="KW-1185">Reference proteome</keyword>
<evidence type="ECO:0000313" key="4">
    <source>
        <dbReference type="Proteomes" id="UP000252519"/>
    </source>
</evidence>
<gene>
    <name evidence="3" type="ORF">ANCCAN_04745</name>
</gene>
<feature type="domain" description="SCP" evidence="2">
    <location>
        <begin position="247"/>
        <end position="408"/>
    </location>
</feature>
<dbReference type="SUPFAM" id="SSF55797">
    <property type="entry name" value="PR-1-like"/>
    <property type="match status" value="2"/>
</dbReference>
<accession>A0A368GXT3</accession>
<proteinExistence type="predicted"/>